<feature type="chain" id="PRO_5036474086" description="C-type lectin domain-containing protein" evidence="2">
    <location>
        <begin position="26"/>
        <end position="275"/>
    </location>
</feature>
<feature type="domain" description="C-type lectin" evidence="3">
    <location>
        <begin position="148"/>
        <end position="272"/>
    </location>
</feature>
<dbReference type="Pfam" id="PF00024">
    <property type="entry name" value="PAN_1"/>
    <property type="match status" value="1"/>
</dbReference>
<dbReference type="CDD" id="cd00037">
    <property type="entry name" value="CLECT"/>
    <property type="match status" value="1"/>
</dbReference>
<evidence type="ECO:0000259" key="3">
    <source>
        <dbReference type="PROSITE" id="PS50041"/>
    </source>
</evidence>
<feature type="signal peptide" evidence="2">
    <location>
        <begin position="1"/>
        <end position="25"/>
    </location>
</feature>
<accession>A0A8W8JCJ6</accession>
<dbReference type="InterPro" id="IPR001304">
    <property type="entry name" value="C-type_lectin-like"/>
</dbReference>
<dbReference type="InterPro" id="IPR003609">
    <property type="entry name" value="Pan_app"/>
</dbReference>
<dbReference type="PROSITE" id="PS50041">
    <property type="entry name" value="C_TYPE_LECTIN_2"/>
    <property type="match status" value="1"/>
</dbReference>
<dbReference type="AlphaFoldDB" id="A0A8W8JCJ6"/>
<dbReference type="Proteomes" id="UP000005408">
    <property type="component" value="Unassembled WGS sequence"/>
</dbReference>
<dbReference type="SUPFAM" id="SSF56436">
    <property type="entry name" value="C-type lectin-like"/>
    <property type="match status" value="1"/>
</dbReference>
<organism evidence="4 5">
    <name type="scientific">Magallana gigas</name>
    <name type="common">Pacific oyster</name>
    <name type="synonym">Crassostrea gigas</name>
    <dbReference type="NCBI Taxonomy" id="29159"/>
    <lineage>
        <taxon>Eukaryota</taxon>
        <taxon>Metazoa</taxon>
        <taxon>Spiralia</taxon>
        <taxon>Lophotrochozoa</taxon>
        <taxon>Mollusca</taxon>
        <taxon>Bivalvia</taxon>
        <taxon>Autobranchia</taxon>
        <taxon>Pteriomorphia</taxon>
        <taxon>Ostreida</taxon>
        <taxon>Ostreoidea</taxon>
        <taxon>Ostreidae</taxon>
        <taxon>Magallana</taxon>
    </lineage>
</organism>
<evidence type="ECO:0000256" key="1">
    <source>
        <dbReference type="ARBA" id="ARBA00023157"/>
    </source>
</evidence>
<name>A0A8W8JCJ6_MAGGI</name>
<dbReference type="Gene3D" id="3.10.100.10">
    <property type="entry name" value="Mannose-Binding Protein A, subunit A"/>
    <property type="match status" value="1"/>
</dbReference>
<evidence type="ECO:0000313" key="4">
    <source>
        <dbReference type="EnsemblMetazoa" id="G18233.1:cds"/>
    </source>
</evidence>
<proteinExistence type="predicted"/>
<dbReference type="PROSITE" id="PS00615">
    <property type="entry name" value="C_TYPE_LECTIN_1"/>
    <property type="match status" value="1"/>
</dbReference>
<dbReference type="InterPro" id="IPR016186">
    <property type="entry name" value="C-type_lectin-like/link_sf"/>
</dbReference>
<keyword evidence="2" id="KW-0732">Signal</keyword>
<evidence type="ECO:0000256" key="2">
    <source>
        <dbReference type="SAM" id="SignalP"/>
    </source>
</evidence>
<keyword evidence="5" id="KW-1185">Reference proteome</keyword>
<dbReference type="EnsemblMetazoa" id="G18233.1">
    <property type="protein sequence ID" value="G18233.1:cds"/>
    <property type="gene ID" value="G18233"/>
</dbReference>
<dbReference type="InterPro" id="IPR050801">
    <property type="entry name" value="Ca-Dep_Lectins_ImmuneDev"/>
</dbReference>
<dbReference type="SMART" id="SM00034">
    <property type="entry name" value="CLECT"/>
    <property type="match status" value="1"/>
</dbReference>
<sequence>MIRNLPLCFPGVAIIIISNIQTTESVSCPPNNGIYEGVKYTGSESYSEIRNIGPIRCFHECSLFTECTFVNYDKMQFICYLFNTELNETSVKPDVGFAIMHNISQDKEIMGHCLNHACKNREQCIPLRNSSACLSSGCRHKQYSYDDKKRICYRIVDTVYLTWLNAEKCCENDGGHLITLDAKDKNRFISNALQNFNSGRYWIGLHDRTVEGNFHWIGGTQLDNNSFVSWGPYQPNNIGHRFLTRNADCCTMESDGSWSDDDCDNLKRFICEITL</sequence>
<keyword evidence="1" id="KW-1015">Disulfide bond</keyword>
<reference evidence="4" key="1">
    <citation type="submission" date="2022-08" db="UniProtKB">
        <authorList>
            <consortium name="EnsemblMetazoa"/>
        </authorList>
    </citation>
    <scope>IDENTIFICATION</scope>
    <source>
        <strain evidence="4">05x7-T-G4-1.051#20</strain>
    </source>
</reference>
<dbReference type="Pfam" id="PF00059">
    <property type="entry name" value="Lectin_C"/>
    <property type="match status" value="1"/>
</dbReference>
<dbReference type="PANTHER" id="PTHR22801">
    <property type="entry name" value="LITHOSTATHINE"/>
    <property type="match status" value="1"/>
</dbReference>
<protein>
    <recommendedName>
        <fullName evidence="3">C-type lectin domain-containing protein</fullName>
    </recommendedName>
</protein>
<dbReference type="PANTHER" id="PTHR22801:SF63">
    <property type="entry name" value="C-TYPE LECTIN DOMAIN-CONTAINING PROTEIN"/>
    <property type="match status" value="1"/>
</dbReference>
<dbReference type="InterPro" id="IPR016187">
    <property type="entry name" value="CTDL_fold"/>
</dbReference>
<dbReference type="InterPro" id="IPR018378">
    <property type="entry name" value="C-type_lectin_CS"/>
</dbReference>
<evidence type="ECO:0000313" key="5">
    <source>
        <dbReference type="Proteomes" id="UP000005408"/>
    </source>
</evidence>